<proteinExistence type="predicted"/>
<name>A0A5C6B160_9BACT</name>
<organism evidence="1 2">
    <name type="scientific">Stieleria varia</name>
    <dbReference type="NCBI Taxonomy" id="2528005"/>
    <lineage>
        <taxon>Bacteria</taxon>
        <taxon>Pseudomonadati</taxon>
        <taxon>Planctomycetota</taxon>
        <taxon>Planctomycetia</taxon>
        <taxon>Pirellulales</taxon>
        <taxon>Pirellulaceae</taxon>
        <taxon>Stieleria</taxon>
    </lineage>
</organism>
<protein>
    <submittedName>
        <fullName evidence="1">Uncharacterized protein</fullName>
    </submittedName>
</protein>
<keyword evidence="2" id="KW-1185">Reference proteome</keyword>
<accession>A0A5C6B160</accession>
<dbReference type="EMBL" id="SJPN01000002">
    <property type="protein sequence ID" value="TWU05903.1"/>
    <property type="molecule type" value="Genomic_DNA"/>
</dbReference>
<sequence precursor="true">MRPDAIAWRRMCRDCRDPQQQSWQFPRHNRFLCWGHCVSLACRRISGEARALGNSERQRSGRRGGDEHSSTTLPCWIGINKSDFFLIKFSSLTAPMGGARRASGTIDSHFARSCGLFGLTGLLIARFFDRASFVTYIPVAARTRVSDAAACRSLLSWLRGLPPQDTRWTFHACRDSHGFGLV</sequence>
<evidence type="ECO:0000313" key="2">
    <source>
        <dbReference type="Proteomes" id="UP000320176"/>
    </source>
</evidence>
<reference evidence="1 2" key="1">
    <citation type="submission" date="2019-02" db="EMBL/GenBank/DDBJ databases">
        <title>Deep-cultivation of Planctomycetes and their phenomic and genomic characterization uncovers novel biology.</title>
        <authorList>
            <person name="Wiegand S."/>
            <person name="Jogler M."/>
            <person name="Boedeker C."/>
            <person name="Pinto D."/>
            <person name="Vollmers J."/>
            <person name="Rivas-Marin E."/>
            <person name="Kohn T."/>
            <person name="Peeters S.H."/>
            <person name="Heuer A."/>
            <person name="Rast P."/>
            <person name="Oberbeckmann S."/>
            <person name="Bunk B."/>
            <person name="Jeske O."/>
            <person name="Meyerdierks A."/>
            <person name="Storesund J.E."/>
            <person name="Kallscheuer N."/>
            <person name="Luecker S."/>
            <person name="Lage O.M."/>
            <person name="Pohl T."/>
            <person name="Merkel B.J."/>
            <person name="Hornburger P."/>
            <person name="Mueller R.-W."/>
            <person name="Bruemmer F."/>
            <person name="Labrenz M."/>
            <person name="Spormann A.M."/>
            <person name="Op Den Camp H."/>
            <person name="Overmann J."/>
            <person name="Amann R."/>
            <person name="Jetten M.S.M."/>
            <person name="Mascher T."/>
            <person name="Medema M.H."/>
            <person name="Devos D.P."/>
            <person name="Kaster A.-K."/>
            <person name="Ovreas L."/>
            <person name="Rohde M."/>
            <person name="Galperin M.Y."/>
            <person name="Jogler C."/>
        </authorList>
    </citation>
    <scope>NUCLEOTIDE SEQUENCE [LARGE SCALE GENOMIC DNA]</scope>
    <source>
        <strain evidence="1 2">Pla52n</strain>
    </source>
</reference>
<dbReference type="AlphaFoldDB" id="A0A5C6B160"/>
<evidence type="ECO:0000313" key="1">
    <source>
        <dbReference type="EMBL" id="TWU05903.1"/>
    </source>
</evidence>
<dbReference type="Proteomes" id="UP000320176">
    <property type="component" value="Unassembled WGS sequence"/>
</dbReference>
<gene>
    <name evidence="1" type="ORF">Pla52n_16190</name>
</gene>
<comment type="caution">
    <text evidence="1">The sequence shown here is derived from an EMBL/GenBank/DDBJ whole genome shotgun (WGS) entry which is preliminary data.</text>
</comment>